<name>A0A2T0U7K1_9SPHI</name>
<dbReference type="CDD" id="cd17766">
    <property type="entry name" value="futalosine_nucleosidase_MqnB"/>
    <property type="match status" value="1"/>
</dbReference>
<dbReference type="NCBIfam" id="TIGR03664">
    <property type="entry name" value="fut_nucase"/>
    <property type="match status" value="1"/>
</dbReference>
<dbReference type="GO" id="GO:0009234">
    <property type="term" value="P:menaquinone biosynthetic process"/>
    <property type="evidence" value="ECO:0007669"/>
    <property type="project" value="UniProtKB-UniRule"/>
</dbReference>
<dbReference type="GO" id="GO:0008930">
    <property type="term" value="F:methylthioadenosine nucleosidase activity"/>
    <property type="evidence" value="ECO:0007669"/>
    <property type="project" value="TreeGrafter"/>
</dbReference>
<dbReference type="AlphaFoldDB" id="A0A2T0U7K1"/>
<keyword evidence="1 4" id="KW-0378">Hydrolase</keyword>
<dbReference type="InterPro" id="IPR019963">
    <property type="entry name" value="FL_hydrolase_MqnB"/>
</dbReference>
<feature type="domain" description="Nucleoside phosphorylase" evidence="3">
    <location>
        <begin position="28"/>
        <end position="198"/>
    </location>
</feature>
<dbReference type="Proteomes" id="UP000238034">
    <property type="component" value="Unassembled WGS sequence"/>
</dbReference>
<dbReference type="PANTHER" id="PTHR46832">
    <property type="entry name" value="5'-METHYLTHIOADENOSINE/S-ADENOSYLHOMOCYSTEINE NUCLEOSIDASE"/>
    <property type="match status" value="1"/>
</dbReference>
<organism evidence="4 5">
    <name type="scientific">Arcticibacter pallidicorallinus</name>
    <dbReference type="NCBI Taxonomy" id="1259464"/>
    <lineage>
        <taxon>Bacteria</taxon>
        <taxon>Pseudomonadati</taxon>
        <taxon>Bacteroidota</taxon>
        <taxon>Sphingobacteriia</taxon>
        <taxon>Sphingobacteriales</taxon>
        <taxon>Sphingobacteriaceae</taxon>
        <taxon>Arcticibacter</taxon>
    </lineage>
</organism>
<accession>A0A2T0U7K1</accession>
<reference evidence="4 5" key="1">
    <citation type="submission" date="2018-03" db="EMBL/GenBank/DDBJ databases">
        <title>Genomic Encyclopedia of Type Strains, Phase III (KMG-III): the genomes of soil and plant-associated and newly described type strains.</title>
        <authorList>
            <person name="Whitman W."/>
        </authorList>
    </citation>
    <scope>NUCLEOTIDE SEQUENCE [LARGE SCALE GENOMIC DNA]</scope>
    <source>
        <strain evidence="4 5">CGMCC 1.9313</strain>
    </source>
</reference>
<dbReference type="GO" id="GO:0019284">
    <property type="term" value="P:L-methionine salvage from S-adenosylmethionine"/>
    <property type="evidence" value="ECO:0007669"/>
    <property type="project" value="TreeGrafter"/>
</dbReference>
<evidence type="ECO:0000256" key="1">
    <source>
        <dbReference type="HAMAP-Rule" id="MF_00991"/>
    </source>
</evidence>
<dbReference type="InterPro" id="IPR000845">
    <property type="entry name" value="Nucleoside_phosphorylase_d"/>
</dbReference>
<evidence type="ECO:0000256" key="2">
    <source>
        <dbReference type="NCBIfam" id="TIGR03664"/>
    </source>
</evidence>
<comment type="pathway">
    <text evidence="1">Quinol/quinone metabolism; menaquinone biosynthesis.</text>
</comment>
<sequence length="214" mass="23331">MKSLIVSATESEIAPFLSHFGFKNGSNYLNGNQIVVLLTGVGMVATAFSMGRILEKDSFDFALNVGIAGSFNEGLSLGDVVHVTEDCFSELGAMDGASFLSIDQLGFGSAVMTPFPSESLDVLLSSEKRMKGITVNCVHGSDEEIVLVKDRFRPDIETMEGAAFFYACNQVGLPAVQLRSISNYVEKRDKSKWNIPLAIETINKRLIELYTAIR</sequence>
<dbReference type="GO" id="GO:0005829">
    <property type="term" value="C:cytosol"/>
    <property type="evidence" value="ECO:0007669"/>
    <property type="project" value="TreeGrafter"/>
</dbReference>
<keyword evidence="1" id="KW-0474">Menaquinone biosynthesis</keyword>
<dbReference type="HAMAP" id="MF_00991">
    <property type="entry name" value="MqnB"/>
    <property type="match status" value="1"/>
</dbReference>
<keyword evidence="5" id="KW-1185">Reference proteome</keyword>
<dbReference type="EC" id="3.2.2.26" evidence="1 2"/>
<dbReference type="Gene3D" id="3.40.50.1580">
    <property type="entry name" value="Nucleoside phosphorylase domain"/>
    <property type="match status" value="1"/>
</dbReference>
<dbReference type="Pfam" id="PF01048">
    <property type="entry name" value="PNP_UDP_1"/>
    <property type="match status" value="1"/>
</dbReference>
<protein>
    <recommendedName>
        <fullName evidence="1 2">Futalosine hydrolase</fullName>
        <shortName evidence="1">FL hydrolase</shortName>
        <ecNumber evidence="1 2">3.2.2.26</ecNumber>
    </recommendedName>
    <alternativeName>
        <fullName evidence="1">Futalosine nucleosidase</fullName>
    </alternativeName>
    <alternativeName>
        <fullName evidence="1">Menaquinone biosynthetic enzyme MqnB</fullName>
    </alternativeName>
</protein>
<dbReference type="RefSeq" id="WP_106292473.1">
    <property type="nucleotide sequence ID" value="NZ_PVTH01000003.1"/>
</dbReference>
<dbReference type="OrthoDB" id="9788270at2"/>
<comment type="function">
    <text evidence="1">Catalyzes the hydrolysis of futalosine (FL) to dehypoxanthine futalosine (DHFL) and hypoxanthine, a step in the biosynthesis of menaquinone (MK, vitamin K2).</text>
</comment>
<evidence type="ECO:0000313" key="4">
    <source>
        <dbReference type="EMBL" id="PRY53895.1"/>
    </source>
</evidence>
<dbReference type="InterPro" id="IPR035994">
    <property type="entry name" value="Nucleoside_phosphorylase_sf"/>
</dbReference>
<comment type="caution">
    <text evidence="4">The sequence shown here is derived from an EMBL/GenBank/DDBJ whole genome shotgun (WGS) entry which is preliminary data.</text>
</comment>
<dbReference type="GO" id="GO:0009116">
    <property type="term" value="P:nucleoside metabolic process"/>
    <property type="evidence" value="ECO:0007669"/>
    <property type="project" value="InterPro"/>
</dbReference>
<proteinExistence type="inferred from homology"/>
<dbReference type="GO" id="GO:0008782">
    <property type="term" value="F:adenosylhomocysteine nucleosidase activity"/>
    <property type="evidence" value="ECO:0007669"/>
    <property type="project" value="TreeGrafter"/>
</dbReference>
<dbReference type="EMBL" id="PVTH01000003">
    <property type="protein sequence ID" value="PRY53895.1"/>
    <property type="molecule type" value="Genomic_DNA"/>
</dbReference>
<comment type="catalytic activity">
    <reaction evidence="1">
        <text>futalosine + H2O = dehypoxanthine futalosine + hypoxanthine</text>
        <dbReference type="Rhea" id="RHEA:25904"/>
        <dbReference type="ChEBI" id="CHEBI:15377"/>
        <dbReference type="ChEBI" id="CHEBI:17368"/>
        <dbReference type="ChEBI" id="CHEBI:58863"/>
        <dbReference type="ChEBI" id="CHEBI:58864"/>
        <dbReference type="EC" id="3.2.2.26"/>
    </reaction>
</comment>
<dbReference type="PANTHER" id="PTHR46832:SF2">
    <property type="entry name" value="FUTALOSINE HYDROLASE"/>
    <property type="match status" value="1"/>
</dbReference>
<dbReference type="UniPathway" id="UPA00079"/>
<evidence type="ECO:0000259" key="3">
    <source>
        <dbReference type="Pfam" id="PF01048"/>
    </source>
</evidence>
<comment type="similarity">
    <text evidence="1">Belongs to the PNP/UDP phosphorylase family. Futalosine hydrolase subfamily.</text>
</comment>
<dbReference type="SUPFAM" id="SSF53167">
    <property type="entry name" value="Purine and uridine phosphorylases"/>
    <property type="match status" value="1"/>
</dbReference>
<gene>
    <name evidence="1" type="primary">mqnB</name>
    <name evidence="4" type="ORF">B0I27_103368</name>
</gene>
<evidence type="ECO:0000313" key="5">
    <source>
        <dbReference type="Proteomes" id="UP000238034"/>
    </source>
</evidence>